<feature type="non-terminal residue" evidence="2">
    <location>
        <position position="1"/>
    </location>
</feature>
<organism evidence="2 3">
    <name type="scientific">Xanthomonas arboricola pv. pruni MAFF 301420</name>
    <dbReference type="NCBI Taxonomy" id="1418095"/>
    <lineage>
        <taxon>Bacteria</taxon>
        <taxon>Pseudomonadati</taxon>
        <taxon>Pseudomonadota</taxon>
        <taxon>Gammaproteobacteria</taxon>
        <taxon>Lysobacterales</taxon>
        <taxon>Lysobacteraceae</taxon>
        <taxon>Xanthomonas</taxon>
    </lineage>
</organism>
<evidence type="ECO:0000313" key="3">
    <source>
        <dbReference type="Proteomes" id="UP000019084"/>
    </source>
</evidence>
<dbReference type="EMBL" id="BAVC01000089">
    <property type="protein sequence ID" value="GAE54700.1"/>
    <property type="molecule type" value="Genomic_DNA"/>
</dbReference>
<reference evidence="2 3" key="1">
    <citation type="submission" date="2014-01" db="EMBL/GenBank/DDBJ databases">
        <title>Genome sequence and analysis of Xanthomonas arboricola pv. pruni.</title>
        <authorList>
            <person name="Fujikawa T."/>
            <person name="Nakazono-Nagaoka E."/>
        </authorList>
    </citation>
    <scope>NUCLEOTIDE SEQUENCE [LARGE SCALE GENOMIC DNA]</scope>
    <source>
        <strain evidence="3">MAFF 301420</strain>
    </source>
</reference>
<protein>
    <submittedName>
        <fullName evidence="2">Uncharacterized protein</fullName>
    </submittedName>
</protein>
<proteinExistence type="predicted"/>
<gene>
    <name evidence="2" type="ORF">XPR_1335</name>
</gene>
<evidence type="ECO:0000256" key="1">
    <source>
        <dbReference type="SAM" id="MobiDB-lite"/>
    </source>
</evidence>
<comment type="caution">
    <text evidence="2">The sequence shown here is derived from an EMBL/GenBank/DDBJ whole genome shotgun (WGS) entry which is preliminary data.</text>
</comment>
<feature type="non-terminal residue" evidence="2">
    <location>
        <position position="47"/>
    </location>
</feature>
<sequence>RRPAGAACRRQCNGADAAVVRPDRHWRRTRGAVRRPGPGAARGAPAV</sequence>
<feature type="compositionally biased region" description="Low complexity" evidence="1">
    <location>
        <begin position="34"/>
        <end position="47"/>
    </location>
</feature>
<name>W4SDM3_9XANT</name>
<evidence type="ECO:0000313" key="2">
    <source>
        <dbReference type="EMBL" id="GAE54700.1"/>
    </source>
</evidence>
<dbReference type="Proteomes" id="UP000019084">
    <property type="component" value="Unassembled WGS sequence"/>
</dbReference>
<dbReference type="AlphaFoldDB" id="W4SDM3"/>
<feature type="region of interest" description="Disordered" evidence="1">
    <location>
        <begin position="27"/>
        <end position="47"/>
    </location>
</feature>
<accession>W4SDM3</accession>